<organism evidence="2">
    <name type="scientific">Pseudomonas fluorescens</name>
    <dbReference type="NCBI Taxonomy" id="294"/>
    <lineage>
        <taxon>Bacteria</taxon>
        <taxon>Pseudomonadati</taxon>
        <taxon>Pseudomonadota</taxon>
        <taxon>Gammaproteobacteria</taxon>
        <taxon>Pseudomonadales</taxon>
        <taxon>Pseudomonadaceae</taxon>
        <taxon>Pseudomonas</taxon>
    </lineage>
</organism>
<evidence type="ECO:0000313" key="1">
    <source>
        <dbReference type="EMBL" id="CAK9888622.1"/>
    </source>
</evidence>
<reference evidence="1 3" key="2">
    <citation type="submission" date="2024-03" db="EMBL/GenBank/DDBJ databases">
        <authorList>
            <person name="Alaster D. Moffat"/>
            <person name="Govind Chandra"/>
            <person name="Andrew W. Truman"/>
        </authorList>
    </citation>
    <scope>NUCLEOTIDE SEQUENCE [LARGE SCALE GENOMIC DNA]</scope>
    <source>
        <strain evidence="1">PS652</strain>
    </source>
</reference>
<dbReference type="RefSeq" id="WP_038994591.1">
    <property type="nucleotide sequence ID" value="NZ_OZ024668.1"/>
</dbReference>
<dbReference type="Pfam" id="PF11275">
    <property type="entry name" value="DUF3077"/>
    <property type="match status" value="1"/>
</dbReference>
<gene>
    <name evidence="1" type="ORF">PS652_01451</name>
    <name evidence="2" type="ORF">PS652_02698</name>
</gene>
<dbReference type="EMBL" id="OZ024668">
    <property type="protein sequence ID" value="CAK9888622.1"/>
    <property type="molecule type" value="Genomic_DNA"/>
</dbReference>
<dbReference type="EMBL" id="CABVHG010000014">
    <property type="protein sequence ID" value="VVM89291.1"/>
    <property type="molecule type" value="Genomic_DNA"/>
</dbReference>
<evidence type="ECO:0000313" key="3">
    <source>
        <dbReference type="Proteomes" id="UP000326595"/>
    </source>
</evidence>
<proteinExistence type="predicted"/>
<dbReference type="AlphaFoldDB" id="A0A5E6T7Q3"/>
<reference evidence="2" key="1">
    <citation type="submission" date="2019-09" db="EMBL/GenBank/DDBJ databases">
        <authorList>
            <person name="Chandra G."/>
            <person name="Truman W A."/>
        </authorList>
    </citation>
    <scope>NUCLEOTIDE SEQUENCE [LARGE SCALE GENOMIC DNA]</scope>
    <source>
        <strain evidence="2">PS652</strain>
    </source>
</reference>
<evidence type="ECO:0008006" key="4">
    <source>
        <dbReference type="Google" id="ProtNLM"/>
    </source>
</evidence>
<name>A0A5E6T7Q3_PSEFL</name>
<dbReference type="InterPro" id="IPR021427">
    <property type="entry name" value="DUF3077"/>
</dbReference>
<sequence>MDEDLNAANTYKTAGIAAFGEGESGHSTQRLFRVEPGHSAGFALEQSSLLMGCVHQLTLQAGIEYDPKLVWAAHYLSGMAKALVEDVAHAMLDRPQ</sequence>
<evidence type="ECO:0000313" key="2">
    <source>
        <dbReference type="EMBL" id="VVM89291.1"/>
    </source>
</evidence>
<protein>
    <recommendedName>
        <fullName evidence="4">DUF3077 domain-containing protein</fullName>
    </recommendedName>
</protein>
<accession>A0A5E6T7Q3</accession>
<dbReference type="Proteomes" id="UP000326595">
    <property type="component" value="Chromosome"/>
</dbReference>